<gene>
    <name evidence="2" type="ORF">AVDCRST_MAG76-392</name>
</gene>
<evidence type="ECO:0000313" key="2">
    <source>
        <dbReference type="EMBL" id="CAA9215716.1"/>
    </source>
</evidence>
<feature type="compositionally biased region" description="Polar residues" evidence="1">
    <location>
        <begin position="721"/>
        <end position="730"/>
    </location>
</feature>
<dbReference type="AlphaFoldDB" id="A0A6J4H9A7"/>
<feature type="compositionally biased region" description="Low complexity" evidence="1">
    <location>
        <begin position="632"/>
        <end position="682"/>
    </location>
</feature>
<protein>
    <submittedName>
        <fullName evidence="2">Uncharacterized protein</fullName>
    </submittedName>
</protein>
<organism evidence="2">
    <name type="scientific">uncultured Acidimicrobiales bacterium</name>
    <dbReference type="NCBI Taxonomy" id="310071"/>
    <lineage>
        <taxon>Bacteria</taxon>
        <taxon>Bacillati</taxon>
        <taxon>Actinomycetota</taxon>
        <taxon>Acidimicrobiia</taxon>
        <taxon>Acidimicrobiales</taxon>
        <taxon>environmental samples</taxon>
    </lineage>
</organism>
<sequence>MGSAPHAEPAAEPGEALTHHVDHVAVHTHPVPAVGPGSGHPHGVGLAAVDQVDDPADVAAGLRAPSAGRGQEAGPLQGRLGVVGVDGGRNERGTGGGRVLGGQRRPVGRAPVEPPGVDASVDHLWRGQEIEEERLVRETAAHHDSHVEQGAGHPGPGLVAVLAPGQHLRHHRVVQRRDDVALGHAGVDPDARAGRQVEQLDGAGGGGEGPVGVLGVQACLQGVARRGRRLPAEAAAPGQVDLELDEVEPGGHLGDGVLDLQAGVHLEEREAPLGRLVQELDRAGPSVAGQLTQPGRGRPQLGLLLRRQHRGVRLLYDLLVASLDAAVADPDGPDRAVVVADHLHLDVAGVGDPALHEHRGVAERPAGFAAGAVKGRRQLCFTRDVPDPAATTAGPRLHHQRVADGPAVAERLLDGLDRTVAPGRHRHIGLLGQALGGDLVPKAAHHGRGGAQERDPQPLAALGEVGVLGHEAPARPDGVGPPPQQGTLQELVVEVGAGCGGHRSRQVVEAHRLVGLPDEPGPALGRGVQGEHPEADAVLAVEVPGRMDEPGGGLATVHDSDPSEVPSRHVPPLWRIGGMPRPAWITRDNWATTAVASDPWMRSRRSTQGTSSGASTAPSSPPAGPASGAGGASASSTSLRRTSGRAAARWARSSAARTRPGCSVLSRLASSPTASSTTARPSKAGSSGMRPATPPGWSRAPASSSTGQGSPEAPAVRCTWPLSTPVSRRTTGSRRCAASCR</sequence>
<feature type="compositionally biased region" description="Low complexity" evidence="1">
    <location>
        <begin position="606"/>
        <end position="618"/>
    </location>
</feature>
<proteinExistence type="predicted"/>
<dbReference type="AntiFam" id="ANF00133">
    <property type="entry name" value="Shadow ORF (opposite mccA)"/>
</dbReference>
<name>A0A6J4H9A7_9ACTN</name>
<feature type="region of interest" description="Disordered" evidence="1">
    <location>
        <begin position="596"/>
        <end position="741"/>
    </location>
</feature>
<evidence type="ECO:0000256" key="1">
    <source>
        <dbReference type="SAM" id="MobiDB-lite"/>
    </source>
</evidence>
<feature type="region of interest" description="Disordered" evidence="1">
    <location>
        <begin position="66"/>
        <end position="119"/>
    </location>
</feature>
<accession>A0A6J4H9A7</accession>
<feature type="region of interest" description="Disordered" evidence="1">
    <location>
        <begin position="550"/>
        <end position="573"/>
    </location>
</feature>
<reference evidence="2" key="1">
    <citation type="submission" date="2020-02" db="EMBL/GenBank/DDBJ databases">
        <authorList>
            <person name="Meier V. D."/>
        </authorList>
    </citation>
    <scope>NUCLEOTIDE SEQUENCE</scope>
    <source>
        <strain evidence="2">AVDCRST_MAG76</strain>
    </source>
</reference>
<dbReference type="EMBL" id="CADCSZ010000026">
    <property type="protein sequence ID" value="CAA9215716.1"/>
    <property type="molecule type" value="Genomic_DNA"/>
</dbReference>